<organism evidence="3 4">
    <name type="scientific">Nibricoccus aquaticus</name>
    <dbReference type="NCBI Taxonomy" id="2576891"/>
    <lineage>
        <taxon>Bacteria</taxon>
        <taxon>Pseudomonadati</taxon>
        <taxon>Verrucomicrobiota</taxon>
        <taxon>Opitutia</taxon>
        <taxon>Opitutales</taxon>
        <taxon>Opitutaceae</taxon>
        <taxon>Nibricoccus</taxon>
    </lineage>
</organism>
<dbReference type="AlphaFoldDB" id="A0A290QMI9"/>
<dbReference type="PANTHER" id="PTHR46580">
    <property type="entry name" value="SENSOR KINASE-RELATED"/>
    <property type="match status" value="1"/>
</dbReference>
<dbReference type="Proteomes" id="UP000217265">
    <property type="component" value="Chromosome"/>
</dbReference>
<evidence type="ECO:0000256" key="1">
    <source>
        <dbReference type="ARBA" id="ARBA00022729"/>
    </source>
</evidence>
<dbReference type="Pfam" id="PF13517">
    <property type="entry name" value="FG-GAP_3"/>
    <property type="match status" value="3"/>
</dbReference>
<dbReference type="KEGG" id="vbh:CMV30_18850"/>
<dbReference type="SUPFAM" id="SSF69318">
    <property type="entry name" value="Integrin alpha N-terminal domain"/>
    <property type="match status" value="2"/>
</dbReference>
<dbReference type="PANTHER" id="PTHR46580:SF4">
    <property type="entry name" value="ATP_GTP-BINDING PROTEIN"/>
    <property type="match status" value="1"/>
</dbReference>
<accession>A0A290QMI9</accession>
<dbReference type="OrthoDB" id="5481797at2"/>
<dbReference type="EMBL" id="CP023344">
    <property type="protein sequence ID" value="ATC65841.1"/>
    <property type="molecule type" value="Genomic_DNA"/>
</dbReference>
<evidence type="ECO:0000256" key="2">
    <source>
        <dbReference type="SAM" id="SignalP"/>
    </source>
</evidence>
<evidence type="ECO:0008006" key="5">
    <source>
        <dbReference type="Google" id="ProtNLM"/>
    </source>
</evidence>
<gene>
    <name evidence="3" type="ORF">CMV30_18850</name>
</gene>
<dbReference type="InterPro" id="IPR013517">
    <property type="entry name" value="FG-GAP"/>
</dbReference>
<keyword evidence="4" id="KW-1185">Reference proteome</keyword>
<feature type="signal peptide" evidence="2">
    <location>
        <begin position="1"/>
        <end position="30"/>
    </location>
</feature>
<reference evidence="3 4" key="1">
    <citation type="submission" date="2017-09" db="EMBL/GenBank/DDBJ databases">
        <title>Complete genome sequence of Verrucomicrobial strain HZ-65, isolated from freshwater.</title>
        <authorList>
            <person name="Choi A."/>
        </authorList>
    </citation>
    <scope>NUCLEOTIDE SEQUENCE [LARGE SCALE GENOMIC DNA]</scope>
    <source>
        <strain evidence="3 4">HZ-65</strain>
    </source>
</reference>
<protein>
    <recommendedName>
        <fullName evidence="5">VCBS repeat-containing protein</fullName>
    </recommendedName>
</protein>
<keyword evidence="1 2" id="KW-0732">Signal</keyword>
<evidence type="ECO:0000313" key="4">
    <source>
        <dbReference type="Proteomes" id="UP000217265"/>
    </source>
</evidence>
<sequence>MNRSRFILRTATILVSAVQILTAAQTPAAAAPVVAFRGPEVVKLEWNTRALQIADLNGDGLADLAVANNDRSAIEILYQLKPGAPIEAAPRSLGVNRWEPVLEDARFRKTSVTTGVTVFDFVVGDLNGDGLADLAYTGEPQALTIRYQQKDGTWLEKKISEAPEPIQFVGSLRLADVNGDKRMDLVILGQKEIAVFEQEKNGQLAVPERYALPDDNCYGLEVTDVNGDGRLDFVYLRNNTRDGLRVRLQTAAREFGPELAYAMKPSRCTLQVLAAAKGKTPATFAFAQDATGQLEVFDLAQAPSTDSGLVLRPRVFSPRSGGKNPACYALGDFNGDKRIDVAVGDPDGAQVYLYLRQPDGGFTGAQRYPVSADVRSLAAADWDGDGQDELFVGSPKEQSVGVAKFANGRLAYPQPLPITGKPLGLAAGEIAADGRVLLAVIREEKNKRYAEVWARKDAGAEMLKSVELTGLKTDPRAVRLVDANQDGRLDLAVFTPLDAMRLLVQGDALEFTDLSTKPGFRKGLVDNLESSALTLGDLDGDGKNEIVASVSSFARAMRINEQGELAVIDQFNARDSNAEVACTLILPQAGAKRPVVVLYDRKGEQFQILRANDQGLYEIADSTPTGKIDVITAETRAVPGGGTEAFVFGKDRFWWLPLGQADYAATTQSTHATDLPEISYSDVIAGDFNGDGKPEIVCVDPGKNLLEILGRGKDDRWESLMHFKIFEVDQHYQGRKGSPMEPRETLIADVTGDGKKDLILLVHDRVLIYPQE</sequence>
<dbReference type="RefSeq" id="WP_096057470.1">
    <property type="nucleotide sequence ID" value="NZ_CP023344.1"/>
</dbReference>
<dbReference type="InterPro" id="IPR028994">
    <property type="entry name" value="Integrin_alpha_N"/>
</dbReference>
<feature type="chain" id="PRO_5012425622" description="VCBS repeat-containing protein" evidence="2">
    <location>
        <begin position="31"/>
        <end position="772"/>
    </location>
</feature>
<name>A0A290QMI9_9BACT</name>
<evidence type="ECO:0000313" key="3">
    <source>
        <dbReference type="EMBL" id="ATC65841.1"/>
    </source>
</evidence>
<proteinExistence type="predicted"/>
<dbReference type="Gene3D" id="2.130.10.130">
    <property type="entry name" value="Integrin alpha, N-terminal"/>
    <property type="match status" value="3"/>
</dbReference>